<evidence type="ECO:0000313" key="3">
    <source>
        <dbReference type="Proteomes" id="UP001140949"/>
    </source>
</evidence>
<feature type="region of interest" description="Disordered" evidence="1">
    <location>
        <begin position="20"/>
        <end position="42"/>
    </location>
</feature>
<dbReference type="Proteomes" id="UP001140949">
    <property type="component" value="Unassembled WGS sequence"/>
</dbReference>
<reference evidence="2" key="1">
    <citation type="journal article" date="2023" name="GigaByte">
        <title>Genome assembly of the bearded iris, Iris pallida Lam.</title>
        <authorList>
            <person name="Bruccoleri R.E."/>
            <person name="Oakeley E.J."/>
            <person name="Faust A.M.E."/>
            <person name="Altorfer M."/>
            <person name="Dessus-Babus S."/>
            <person name="Burckhardt D."/>
            <person name="Oertli M."/>
            <person name="Naumann U."/>
            <person name="Petersen F."/>
            <person name="Wong J."/>
        </authorList>
    </citation>
    <scope>NUCLEOTIDE SEQUENCE</scope>
    <source>
        <strain evidence="2">GSM-AAB239-AS_SAM_17_03QT</strain>
    </source>
</reference>
<protein>
    <submittedName>
        <fullName evidence="2">Uncharacterized protein</fullName>
    </submittedName>
</protein>
<comment type="caution">
    <text evidence="2">The sequence shown here is derived from an EMBL/GenBank/DDBJ whole genome shotgun (WGS) entry which is preliminary data.</text>
</comment>
<name>A0AAX6ECA6_IRIPA</name>
<reference evidence="2" key="2">
    <citation type="submission" date="2023-04" db="EMBL/GenBank/DDBJ databases">
        <authorList>
            <person name="Bruccoleri R.E."/>
            <person name="Oakeley E.J."/>
            <person name="Faust A.-M."/>
            <person name="Dessus-Babus S."/>
            <person name="Altorfer M."/>
            <person name="Burckhardt D."/>
            <person name="Oertli M."/>
            <person name="Naumann U."/>
            <person name="Petersen F."/>
            <person name="Wong J."/>
        </authorList>
    </citation>
    <scope>NUCLEOTIDE SEQUENCE</scope>
    <source>
        <strain evidence="2">GSM-AAB239-AS_SAM_17_03QT</strain>
        <tissue evidence="2">Leaf</tissue>
    </source>
</reference>
<proteinExistence type="predicted"/>
<evidence type="ECO:0000256" key="1">
    <source>
        <dbReference type="SAM" id="MobiDB-lite"/>
    </source>
</evidence>
<accession>A0AAX6ECA6</accession>
<sequence length="90" mass="10071">MLRRFFEGFGRVLFGRRRRGIADPTSSCNGDQMTEKLHSDGRPTQFSSQQYVPDNHVAAVPSDKIGGGTSPVSLKIQTDICRYKVRNDIV</sequence>
<gene>
    <name evidence="2" type="ORF">M6B38_197230</name>
</gene>
<dbReference type="EMBL" id="JANAVB010037690">
    <property type="protein sequence ID" value="KAJ6801674.1"/>
    <property type="molecule type" value="Genomic_DNA"/>
</dbReference>
<dbReference type="AlphaFoldDB" id="A0AAX6ECA6"/>
<keyword evidence="3" id="KW-1185">Reference proteome</keyword>
<organism evidence="2 3">
    <name type="scientific">Iris pallida</name>
    <name type="common">Sweet iris</name>
    <dbReference type="NCBI Taxonomy" id="29817"/>
    <lineage>
        <taxon>Eukaryota</taxon>
        <taxon>Viridiplantae</taxon>
        <taxon>Streptophyta</taxon>
        <taxon>Embryophyta</taxon>
        <taxon>Tracheophyta</taxon>
        <taxon>Spermatophyta</taxon>
        <taxon>Magnoliopsida</taxon>
        <taxon>Liliopsida</taxon>
        <taxon>Asparagales</taxon>
        <taxon>Iridaceae</taxon>
        <taxon>Iridoideae</taxon>
        <taxon>Irideae</taxon>
        <taxon>Iris</taxon>
    </lineage>
</organism>
<evidence type="ECO:0000313" key="2">
    <source>
        <dbReference type="EMBL" id="KAJ6801674.1"/>
    </source>
</evidence>